<keyword evidence="2" id="KW-0472">Membrane</keyword>
<dbReference type="AlphaFoldDB" id="A0A670K010"/>
<evidence type="ECO:0000259" key="3">
    <source>
        <dbReference type="PROSITE" id="PS50026"/>
    </source>
</evidence>
<dbReference type="Pfam" id="PF23106">
    <property type="entry name" value="EGF_Teneurin"/>
    <property type="match status" value="1"/>
</dbReference>
<keyword evidence="2" id="KW-1133">Transmembrane helix</keyword>
<dbReference type="Proteomes" id="UP000472272">
    <property type="component" value="Chromosome 14"/>
</dbReference>
<dbReference type="PANTHER" id="PTHR40446">
    <property type="entry name" value="N-ACETYLGLUCOSAMINE-1-PHOSPHODIESTER ALPHA-N-ACETYLGLUCOSAMINIDASE"/>
    <property type="match status" value="1"/>
</dbReference>
<dbReference type="InterPro" id="IPR018711">
    <property type="entry name" value="NAGPA"/>
</dbReference>
<feature type="disulfide bond" evidence="1">
    <location>
        <begin position="447"/>
        <end position="456"/>
    </location>
</feature>
<dbReference type="Gene3D" id="2.10.25.10">
    <property type="entry name" value="Laminin"/>
    <property type="match status" value="1"/>
</dbReference>
<dbReference type="PROSITE" id="PS00022">
    <property type="entry name" value="EGF_1"/>
    <property type="match status" value="1"/>
</dbReference>
<dbReference type="KEGG" id="pmua:114584488"/>
<keyword evidence="1" id="KW-1015">Disulfide bond</keyword>
<sequence length="592" mass="63907">MAASIERLVYRVGEGQRTTALVVFSMVLLRCLLGVQGHAVAWNSLNDDLLPPYLPPQHGPRHHHRYVRDCQALRHGNTTHESWPSNNSTVSPLTVTSIFISDIPPKGQNSRHVYGHLTTVRDPLRTFSVLEPGGPGGCRKRSRATVEETARHGKCLVAQNGGYFNTKTGECLGNVVSDGHLIQSSGGIQNAHFGIRKDGTLVFGYLSEEDVLAKDNPFVQLVSGVGWLLRDGEVYVNQSRAVECDETQETGTFDKFINTVSARTAVGHDRQGQLVLAHFDGQTHTRGLSLWDMADFLKQQGIVNAINLDGGGSATLVLNGTLASYPSDHCEPYPMWRCPRQVSTILCVHEPACQPPDCSGHGHCVLGECQCDGALWRGPACDVLDCGPSNCTLHGICTEEGCLCDAGWKSPNCSEACAPGSYGDGCLQTCLCLNGGACDPVHGTCNCSAGYQGTHCEEVCPSGRYGPNCQDACPCPNQRPCDRKTGSCNVSAECPLPDDVVTGQCLLKADEKGALLAFTIKGWFIGVLSVLLLVSAGFNIKHFCCSSSTGWQNYNDYFSRRPNSSHYELLGKSNSFPLAGGENEDYTEDTET</sequence>
<dbReference type="CDD" id="cd00055">
    <property type="entry name" value="EGF_Lam"/>
    <property type="match status" value="1"/>
</dbReference>
<protein>
    <submittedName>
        <fullName evidence="4">N-acetylglucosamine-1-phosphodiester alpha-N-acetylglucosaminidase</fullName>
    </submittedName>
</protein>
<reference evidence="4" key="2">
    <citation type="submission" date="2025-08" db="UniProtKB">
        <authorList>
            <consortium name="Ensembl"/>
        </authorList>
    </citation>
    <scope>IDENTIFICATION</scope>
</reference>
<dbReference type="InterPro" id="IPR002049">
    <property type="entry name" value="LE_dom"/>
</dbReference>
<dbReference type="OMA" id="RPCKCEH"/>
<evidence type="ECO:0000313" key="4">
    <source>
        <dbReference type="Ensembl" id="ENSPMRP00000028307.1"/>
    </source>
</evidence>
<dbReference type="CTD" id="51172"/>
<dbReference type="OrthoDB" id="192253at2759"/>
<proteinExistence type="predicted"/>
<dbReference type="InterPro" id="IPR000742">
    <property type="entry name" value="EGF"/>
</dbReference>
<dbReference type="Ensembl" id="ENSPMRT00000030029.1">
    <property type="protein sequence ID" value="ENSPMRP00000028307.1"/>
    <property type="gene ID" value="ENSPMRG00000018265.1"/>
</dbReference>
<name>A0A670K010_PODMU</name>
<dbReference type="Gene3D" id="2.170.300.10">
    <property type="entry name" value="Tie2 ligand-binding domain superfamily"/>
    <property type="match status" value="1"/>
</dbReference>
<reference evidence="4 5" key="1">
    <citation type="journal article" date="2019" name="Proc. Natl. Acad. Sci. U.S.A.">
        <title>Regulatory changes in pterin and carotenoid genes underlie balanced color polymorphisms in the wall lizard.</title>
        <authorList>
            <person name="Andrade P."/>
            <person name="Pinho C."/>
            <person name="Perez I de Lanuza G."/>
            <person name="Afonso S."/>
            <person name="Brejcha J."/>
            <person name="Rubin C.J."/>
            <person name="Wallerman O."/>
            <person name="Pereira P."/>
            <person name="Sabatino S.J."/>
            <person name="Bellati A."/>
            <person name="Pellitteri-Rosa D."/>
            <person name="Bosakova Z."/>
            <person name="Bunikis I."/>
            <person name="Carretero M.A."/>
            <person name="Feiner N."/>
            <person name="Marsik P."/>
            <person name="Pauperio F."/>
            <person name="Salvi D."/>
            <person name="Soler L."/>
            <person name="While G.M."/>
            <person name="Uller T."/>
            <person name="Font E."/>
            <person name="Andersson L."/>
            <person name="Carneiro M."/>
        </authorList>
    </citation>
    <scope>NUCLEOTIDE SEQUENCE</scope>
</reference>
<keyword evidence="1" id="KW-0245">EGF-like domain</keyword>
<organism evidence="4 5">
    <name type="scientific">Podarcis muralis</name>
    <name type="common">Wall lizard</name>
    <name type="synonym">Lacerta muralis</name>
    <dbReference type="NCBI Taxonomy" id="64176"/>
    <lineage>
        <taxon>Eukaryota</taxon>
        <taxon>Metazoa</taxon>
        <taxon>Chordata</taxon>
        <taxon>Craniata</taxon>
        <taxon>Vertebrata</taxon>
        <taxon>Euteleostomi</taxon>
        <taxon>Lepidosauria</taxon>
        <taxon>Squamata</taxon>
        <taxon>Bifurcata</taxon>
        <taxon>Unidentata</taxon>
        <taxon>Episquamata</taxon>
        <taxon>Laterata</taxon>
        <taxon>Lacertibaenia</taxon>
        <taxon>Lacertidae</taxon>
        <taxon>Podarcis</taxon>
    </lineage>
</organism>
<evidence type="ECO:0000256" key="1">
    <source>
        <dbReference type="PROSITE-ProRule" id="PRU00076"/>
    </source>
</evidence>
<keyword evidence="2" id="KW-0812">Transmembrane</keyword>
<dbReference type="PANTHER" id="PTHR40446:SF2">
    <property type="entry name" value="N-ACETYLGLUCOSAMINE-1-PHOSPHODIESTER ALPHA-N-ACETYLGLUCOSAMINIDASE"/>
    <property type="match status" value="1"/>
</dbReference>
<dbReference type="Pfam" id="PF09992">
    <property type="entry name" value="NAGPA"/>
    <property type="match status" value="1"/>
</dbReference>
<dbReference type="GeneTree" id="ENSGT01030000234566"/>
<accession>A0A670K010</accession>
<evidence type="ECO:0000313" key="5">
    <source>
        <dbReference type="Proteomes" id="UP000472272"/>
    </source>
</evidence>
<dbReference type="GO" id="GO:0033299">
    <property type="term" value="P:secretion of lysosomal enzymes"/>
    <property type="evidence" value="ECO:0007669"/>
    <property type="project" value="Ensembl"/>
</dbReference>
<reference evidence="4" key="3">
    <citation type="submission" date="2025-09" db="UniProtKB">
        <authorList>
            <consortium name="Ensembl"/>
        </authorList>
    </citation>
    <scope>IDENTIFICATION</scope>
</reference>
<dbReference type="RefSeq" id="XP_028562241.1">
    <property type="nucleotide sequence ID" value="XM_028706408.1"/>
</dbReference>
<evidence type="ECO:0000256" key="2">
    <source>
        <dbReference type="SAM" id="Phobius"/>
    </source>
</evidence>
<feature type="transmembrane region" description="Helical" evidence="2">
    <location>
        <begin position="514"/>
        <end position="534"/>
    </location>
</feature>
<dbReference type="PROSITE" id="PS50026">
    <property type="entry name" value="EGF_3"/>
    <property type="match status" value="1"/>
</dbReference>
<gene>
    <name evidence="4" type="primary">NAGPA</name>
</gene>
<dbReference type="GeneID" id="114584488"/>
<keyword evidence="5" id="KW-1185">Reference proteome</keyword>
<dbReference type="SMART" id="SM00181">
    <property type="entry name" value="EGF"/>
    <property type="match status" value="3"/>
</dbReference>
<feature type="domain" description="EGF-like" evidence="3">
    <location>
        <begin position="422"/>
        <end position="457"/>
    </location>
</feature>
<comment type="caution">
    <text evidence="1">Lacks conserved residue(s) required for the propagation of feature annotation.</text>
</comment>